<dbReference type="HAMAP" id="MF_00227">
    <property type="entry name" value="RNase_P"/>
    <property type="match status" value="1"/>
</dbReference>
<evidence type="ECO:0000256" key="1">
    <source>
        <dbReference type="ARBA" id="ARBA00002663"/>
    </source>
</evidence>
<evidence type="ECO:0000256" key="6">
    <source>
        <dbReference type="ARBA" id="ARBA00022884"/>
    </source>
</evidence>
<dbReference type="InterPro" id="IPR014721">
    <property type="entry name" value="Ribsml_uS5_D2-typ_fold_subgr"/>
</dbReference>
<keyword evidence="4 7" id="KW-0255">Endonuclease</keyword>
<keyword evidence="3 7" id="KW-0540">Nuclease</keyword>
<dbReference type="EMBL" id="JBHRTR010000036">
    <property type="protein sequence ID" value="MFC3230086.1"/>
    <property type="molecule type" value="Genomic_DNA"/>
</dbReference>
<dbReference type="PROSITE" id="PS00648">
    <property type="entry name" value="RIBONUCLEASE_P"/>
    <property type="match status" value="1"/>
</dbReference>
<comment type="caution">
    <text evidence="9">The sequence shown here is derived from an EMBL/GenBank/DDBJ whole genome shotgun (WGS) entry which is preliminary data.</text>
</comment>
<dbReference type="RefSeq" id="WP_379904919.1">
    <property type="nucleotide sequence ID" value="NZ_JBHRTR010000036.1"/>
</dbReference>
<evidence type="ECO:0000256" key="4">
    <source>
        <dbReference type="ARBA" id="ARBA00022759"/>
    </source>
</evidence>
<keyword evidence="10" id="KW-1185">Reference proteome</keyword>
<evidence type="ECO:0000256" key="2">
    <source>
        <dbReference type="ARBA" id="ARBA00022694"/>
    </source>
</evidence>
<gene>
    <name evidence="7 9" type="primary">rnpA</name>
    <name evidence="9" type="ORF">ACFOGJ_22740</name>
</gene>
<proteinExistence type="inferred from homology"/>
<dbReference type="Gene3D" id="3.30.230.10">
    <property type="match status" value="1"/>
</dbReference>
<keyword evidence="6 7" id="KW-0694">RNA-binding</keyword>
<dbReference type="NCBIfam" id="TIGR00188">
    <property type="entry name" value="rnpA"/>
    <property type="match status" value="1"/>
</dbReference>
<keyword evidence="2 7" id="KW-0819">tRNA processing</keyword>
<dbReference type="GO" id="GO:0004526">
    <property type="term" value="F:ribonuclease P activity"/>
    <property type="evidence" value="ECO:0007669"/>
    <property type="project" value="UniProtKB-EC"/>
</dbReference>
<evidence type="ECO:0000256" key="7">
    <source>
        <dbReference type="HAMAP-Rule" id="MF_00227"/>
    </source>
</evidence>
<evidence type="ECO:0000256" key="3">
    <source>
        <dbReference type="ARBA" id="ARBA00022722"/>
    </source>
</evidence>
<name>A0ABV7L626_9PROT</name>
<comment type="similarity">
    <text evidence="7">Belongs to the RnpA family.</text>
</comment>
<comment type="subunit">
    <text evidence="7">Consists of a catalytic RNA component (M1 or rnpB) and a protein subunit.</text>
</comment>
<evidence type="ECO:0000313" key="10">
    <source>
        <dbReference type="Proteomes" id="UP001595528"/>
    </source>
</evidence>
<keyword evidence="5 7" id="KW-0378">Hydrolase</keyword>
<evidence type="ECO:0000256" key="5">
    <source>
        <dbReference type="ARBA" id="ARBA00022801"/>
    </source>
</evidence>
<accession>A0ABV7L626</accession>
<comment type="function">
    <text evidence="1 7">RNaseP catalyzes the removal of the 5'-leader sequence from pre-tRNA to produce the mature 5'-terminus. It can also cleave other RNA substrates such as 4.5S RNA. The protein component plays an auxiliary but essential role in vivo by binding to the 5'-leader sequence and broadening the substrate specificity of the ribozyme.</text>
</comment>
<dbReference type="InterPro" id="IPR020539">
    <property type="entry name" value="RNase_P_CS"/>
</dbReference>
<reference evidence="10" key="1">
    <citation type="journal article" date="2019" name="Int. J. Syst. Evol. Microbiol.">
        <title>The Global Catalogue of Microorganisms (GCM) 10K type strain sequencing project: providing services to taxonomists for standard genome sequencing and annotation.</title>
        <authorList>
            <consortium name="The Broad Institute Genomics Platform"/>
            <consortium name="The Broad Institute Genome Sequencing Center for Infectious Disease"/>
            <person name="Wu L."/>
            <person name="Ma J."/>
        </authorList>
    </citation>
    <scope>NUCLEOTIDE SEQUENCE [LARGE SCALE GENOMIC DNA]</scope>
    <source>
        <strain evidence="10">KCTC 42964</strain>
    </source>
</reference>
<dbReference type="PANTHER" id="PTHR33992:SF1">
    <property type="entry name" value="RIBONUCLEASE P PROTEIN COMPONENT"/>
    <property type="match status" value="1"/>
</dbReference>
<dbReference type="Pfam" id="PF00825">
    <property type="entry name" value="Ribonuclease_P"/>
    <property type="match status" value="1"/>
</dbReference>
<dbReference type="Proteomes" id="UP001595528">
    <property type="component" value="Unassembled WGS sequence"/>
</dbReference>
<dbReference type="PANTHER" id="PTHR33992">
    <property type="entry name" value="RIBONUCLEASE P PROTEIN COMPONENT"/>
    <property type="match status" value="1"/>
</dbReference>
<dbReference type="SUPFAM" id="SSF54211">
    <property type="entry name" value="Ribosomal protein S5 domain 2-like"/>
    <property type="match status" value="1"/>
</dbReference>
<comment type="catalytic activity">
    <reaction evidence="7">
        <text>Endonucleolytic cleavage of RNA, removing 5'-extranucleotides from tRNA precursor.</text>
        <dbReference type="EC" id="3.1.26.5"/>
    </reaction>
</comment>
<dbReference type="InterPro" id="IPR000100">
    <property type="entry name" value="RNase_P"/>
</dbReference>
<sequence length="138" mass="14778">MTAGKAGADDAGLRRLKQRRDFLRVAAKGRKAAREGLVLQGAPTPVAEVGSARVGFTASRKVGNAVARNRAKRRLRAVADLVLRGQALAGHDYVLIGRKATLERDFAALCGDCRQALRRLKLARDGGPRDGNPREGNP</sequence>
<dbReference type="InterPro" id="IPR020568">
    <property type="entry name" value="Ribosomal_Su5_D2-typ_SF"/>
</dbReference>
<evidence type="ECO:0000313" key="9">
    <source>
        <dbReference type="EMBL" id="MFC3230086.1"/>
    </source>
</evidence>
<evidence type="ECO:0000256" key="8">
    <source>
        <dbReference type="NCBIfam" id="TIGR00188"/>
    </source>
</evidence>
<organism evidence="9 10">
    <name type="scientific">Marinibaculum pumilum</name>
    <dbReference type="NCBI Taxonomy" id="1766165"/>
    <lineage>
        <taxon>Bacteria</taxon>
        <taxon>Pseudomonadati</taxon>
        <taxon>Pseudomonadota</taxon>
        <taxon>Alphaproteobacteria</taxon>
        <taxon>Rhodospirillales</taxon>
        <taxon>Rhodospirillaceae</taxon>
        <taxon>Marinibaculum</taxon>
    </lineage>
</organism>
<protein>
    <recommendedName>
        <fullName evidence="7 8">Ribonuclease P protein component</fullName>
        <shortName evidence="7">RNase P protein</shortName>
        <shortName evidence="7">RNaseP protein</shortName>
        <ecNumber evidence="7 8">3.1.26.5</ecNumber>
    </recommendedName>
    <alternativeName>
        <fullName evidence="7">Protein C5</fullName>
    </alternativeName>
</protein>
<dbReference type="EC" id="3.1.26.5" evidence="7 8"/>